<organism evidence="2 3">
    <name type="scientific">Cercospora zeae-maydis SCOH1-5</name>
    <dbReference type="NCBI Taxonomy" id="717836"/>
    <lineage>
        <taxon>Eukaryota</taxon>
        <taxon>Fungi</taxon>
        <taxon>Dikarya</taxon>
        <taxon>Ascomycota</taxon>
        <taxon>Pezizomycotina</taxon>
        <taxon>Dothideomycetes</taxon>
        <taxon>Dothideomycetidae</taxon>
        <taxon>Mycosphaerellales</taxon>
        <taxon>Mycosphaerellaceae</taxon>
        <taxon>Cercospora</taxon>
    </lineage>
</organism>
<feature type="region of interest" description="Disordered" evidence="1">
    <location>
        <begin position="74"/>
        <end position="100"/>
    </location>
</feature>
<dbReference type="EMBL" id="ML992719">
    <property type="protein sequence ID" value="KAF2206490.1"/>
    <property type="molecule type" value="Genomic_DNA"/>
</dbReference>
<gene>
    <name evidence="2" type="ORF">CERZMDRAFT_103307</name>
</gene>
<accession>A0A6A6EZQ9</accession>
<proteinExistence type="predicted"/>
<evidence type="ECO:0000256" key="1">
    <source>
        <dbReference type="SAM" id="MobiDB-lite"/>
    </source>
</evidence>
<keyword evidence="3" id="KW-1185">Reference proteome</keyword>
<dbReference type="PANTHER" id="PTHR36578">
    <property type="entry name" value="CHROMOSOME 15, WHOLE GENOME SHOTGUN SEQUENCE"/>
    <property type="match status" value="1"/>
</dbReference>
<dbReference type="Proteomes" id="UP000799539">
    <property type="component" value="Unassembled WGS sequence"/>
</dbReference>
<evidence type="ECO:0000313" key="2">
    <source>
        <dbReference type="EMBL" id="KAF2206490.1"/>
    </source>
</evidence>
<name>A0A6A6EZQ9_9PEZI</name>
<evidence type="ECO:0000313" key="3">
    <source>
        <dbReference type="Proteomes" id="UP000799539"/>
    </source>
</evidence>
<reference evidence="2" key="1">
    <citation type="journal article" date="2020" name="Stud. Mycol.">
        <title>101 Dothideomycetes genomes: a test case for predicting lifestyles and emergence of pathogens.</title>
        <authorList>
            <person name="Haridas S."/>
            <person name="Albert R."/>
            <person name="Binder M."/>
            <person name="Bloem J."/>
            <person name="Labutti K."/>
            <person name="Salamov A."/>
            <person name="Andreopoulos B."/>
            <person name="Baker S."/>
            <person name="Barry K."/>
            <person name="Bills G."/>
            <person name="Bluhm B."/>
            <person name="Cannon C."/>
            <person name="Castanera R."/>
            <person name="Culley D."/>
            <person name="Daum C."/>
            <person name="Ezra D."/>
            <person name="Gonzalez J."/>
            <person name="Henrissat B."/>
            <person name="Kuo A."/>
            <person name="Liang C."/>
            <person name="Lipzen A."/>
            <person name="Lutzoni F."/>
            <person name="Magnuson J."/>
            <person name="Mondo S."/>
            <person name="Nolan M."/>
            <person name="Ohm R."/>
            <person name="Pangilinan J."/>
            <person name="Park H.-J."/>
            <person name="Ramirez L."/>
            <person name="Alfaro M."/>
            <person name="Sun H."/>
            <person name="Tritt A."/>
            <person name="Yoshinaga Y."/>
            <person name="Zwiers L.-H."/>
            <person name="Turgeon B."/>
            <person name="Goodwin S."/>
            <person name="Spatafora J."/>
            <person name="Crous P."/>
            <person name="Grigoriev I."/>
        </authorList>
    </citation>
    <scope>NUCLEOTIDE SEQUENCE</scope>
    <source>
        <strain evidence="2">SCOH1-5</strain>
    </source>
</reference>
<dbReference type="PANTHER" id="PTHR36578:SF1">
    <property type="entry name" value="APPLE DOMAIN-CONTAINING PROTEIN"/>
    <property type="match status" value="1"/>
</dbReference>
<dbReference type="OrthoDB" id="271448at2759"/>
<feature type="compositionally biased region" description="Low complexity" evidence="1">
    <location>
        <begin position="78"/>
        <end position="98"/>
    </location>
</feature>
<dbReference type="AlphaFoldDB" id="A0A6A6EZQ9"/>
<sequence length="212" mass="23368">MREYDKLEEQCLPSQAKLLLDRIAFGTPADSVRHVGSKLYARRPLSFSNVNQFVAPQNMPTDSKRQQFEIVVTASDAPSSSNPSPTPSSPSSTPSSPSKGINAPKYNLGGKFFPGQFNPQVCSIYALLQNSINAQAGKSQCQMFNARYVHKNGWPFGTYCSLFSTYLNGDKWGTIGTTWSGNDQYQCKQSWTYSFNANFNAVSYIVGLAEGK</sequence>
<protein>
    <submittedName>
        <fullName evidence="2">Uncharacterized protein</fullName>
    </submittedName>
</protein>